<organism evidence="9 10">
    <name type="scientific">Lentinula aciculospora</name>
    <dbReference type="NCBI Taxonomy" id="153920"/>
    <lineage>
        <taxon>Eukaryota</taxon>
        <taxon>Fungi</taxon>
        <taxon>Dikarya</taxon>
        <taxon>Basidiomycota</taxon>
        <taxon>Agaricomycotina</taxon>
        <taxon>Agaricomycetes</taxon>
        <taxon>Agaricomycetidae</taxon>
        <taxon>Agaricales</taxon>
        <taxon>Marasmiineae</taxon>
        <taxon>Omphalotaceae</taxon>
        <taxon>Lentinula</taxon>
    </lineage>
</organism>
<dbReference type="PROSITE" id="PS51394">
    <property type="entry name" value="PFU"/>
    <property type="match status" value="1"/>
</dbReference>
<dbReference type="GO" id="GO:0043161">
    <property type="term" value="P:proteasome-mediated ubiquitin-dependent protein catabolic process"/>
    <property type="evidence" value="ECO:0007669"/>
    <property type="project" value="TreeGrafter"/>
</dbReference>
<comment type="subcellular location">
    <subcellularLocation>
        <location evidence="1">Cytoplasm</location>
    </subcellularLocation>
</comment>
<evidence type="ECO:0000313" key="10">
    <source>
        <dbReference type="Proteomes" id="UP001150266"/>
    </source>
</evidence>
<keyword evidence="2" id="KW-0963">Cytoplasm</keyword>
<dbReference type="PRINTS" id="PR00320">
    <property type="entry name" value="GPROTEINBRPT"/>
</dbReference>
<dbReference type="InterPro" id="IPR013535">
    <property type="entry name" value="PUL_dom"/>
</dbReference>
<reference evidence="9" key="1">
    <citation type="submission" date="2022-08" db="EMBL/GenBank/DDBJ databases">
        <title>A Global Phylogenomic Analysis of the Shiitake Genus Lentinula.</title>
        <authorList>
            <consortium name="DOE Joint Genome Institute"/>
            <person name="Sierra-Patev S."/>
            <person name="Min B."/>
            <person name="Naranjo-Ortiz M."/>
            <person name="Looney B."/>
            <person name="Konkel Z."/>
            <person name="Slot J.C."/>
            <person name="Sakamoto Y."/>
            <person name="Steenwyk J.L."/>
            <person name="Rokas A."/>
            <person name="Carro J."/>
            <person name="Camarero S."/>
            <person name="Ferreira P."/>
            <person name="Molpeceres G."/>
            <person name="Ruiz-Duenas F.J."/>
            <person name="Serrano A."/>
            <person name="Henrissat B."/>
            <person name="Drula E."/>
            <person name="Hughes K.W."/>
            <person name="Mata J.L."/>
            <person name="Ishikawa N.K."/>
            <person name="Vargas-Isla R."/>
            <person name="Ushijima S."/>
            <person name="Smith C.A."/>
            <person name="Ahrendt S."/>
            <person name="Andreopoulos W."/>
            <person name="He G."/>
            <person name="Labutti K."/>
            <person name="Lipzen A."/>
            <person name="Ng V."/>
            <person name="Riley R."/>
            <person name="Sandor L."/>
            <person name="Barry K."/>
            <person name="Martinez A.T."/>
            <person name="Xiao Y."/>
            <person name="Gibbons J.G."/>
            <person name="Terashima K."/>
            <person name="Grigoriev I.V."/>
            <person name="Hibbett D.S."/>
        </authorList>
    </citation>
    <scope>NUCLEOTIDE SEQUENCE</scope>
    <source>
        <strain evidence="9">JLM2183</strain>
    </source>
</reference>
<dbReference type="CDD" id="cd00200">
    <property type="entry name" value="WD40"/>
    <property type="match status" value="1"/>
</dbReference>
<dbReference type="GO" id="GO:0043130">
    <property type="term" value="F:ubiquitin binding"/>
    <property type="evidence" value="ECO:0007669"/>
    <property type="project" value="TreeGrafter"/>
</dbReference>
<keyword evidence="10" id="KW-1185">Reference proteome</keyword>
<dbReference type="InterPro" id="IPR001680">
    <property type="entry name" value="WD40_rpt"/>
</dbReference>
<evidence type="ECO:0000259" key="6">
    <source>
        <dbReference type="PROSITE" id="PS51394"/>
    </source>
</evidence>
<dbReference type="Gene3D" id="2.130.10.10">
    <property type="entry name" value="YVTN repeat-like/Quinoprotein amine dehydrogenase"/>
    <property type="match status" value="1"/>
</dbReference>
<evidence type="ECO:0000256" key="5">
    <source>
        <dbReference type="PROSITE-ProRule" id="PRU00221"/>
    </source>
</evidence>
<evidence type="ECO:0000256" key="3">
    <source>
        <dbReference type="ARBA" id="ARBA00022574"/>
    </source>
</evidence>
<dbReference type="SMART" id="SM00320">
    <property type="entry name" value="WD40"/>
    <property type="match status" value="7"/>
</dbReference>
<accession>A0A9W9DVA0</accession>
<evidence type="ECO:0000259" key="7">
    <source>
        <dbReference type="PROSITE" id="PS51396"/>
    </source>
</evidence>
<dbReference type="Pfam" id="PF08324">
    <property type="entry name" value="PUL"/>
    <property type="match status" value="1"/>
</dbReference>
<feature type="repeat" description="WD" evidence="5">
    <location>
        <begin position="221"/>
        <end position="252"/>
    </location>
</feature>
<proteinExistence type="predicted"/>
<dbReference type="OrthoDB" id="10265988at2759"/>
<feature type="domain" description="PFU" evidence="6">
    <location>
        <begin position="357"/>
        <end position="452"/>
    </location>
</feature>
<dbReference type="Pfam" id="PF09070">
    <property type="entry name" value="PFU"/>
    <property type="match status" value="1"/>
</dbReference>
<dbReference type="PROSITE" id="PS51396">
    <property type="entry name" value="PUL"/>
    <property type="match status" value="1"/>
</dbReference>
<feature type="repeat" description="WD" evidence="5">
    <location>
        <begin position="142"/>
        <end position="173"/>
    </location>
</feature>
<keyword evidence="3 5" id="KW-0853">WD repeat</keyword>
<feature type="repeat" description="WD" evidence="5">
    <location>
        <begin position="181"/>
        <end position="213"/>
    </location>
</feature>
<gene>
    <name evidence="9" type="ORF">J3R30DRAFT_3429739</name>
    <name evidence="8" type="ORF">J3R30DRAFT_3482429</name>
</gene>
<dbReference type="GO" id="GO:0005737">
    <property type="term" value="C:cytoplasm"/>
    <property type="evidence" value="ECO:0007669"/>
    <property type="project" value="UniProtKB-SubCell"/>
</dbReference>
<dbReference type="PANTHER" id="PTHR19849:SF0">
    <property type="entry name" value="PHOSPHOLIPASE A-2-ACTIVATING PROTEIN"/>
    <property type="match status" value="1"/>
</dbReference>
<dbReference type="PANTHER" id="PTHR19849">
    <property type="entry name" value="PHOSPHOLIPASE A-2-ACTIVATING PROTEIN"/>
    <property type="match status" value="1"/>
</dbReference>
<dbReference type="Gene3D" id="1.25.10.10">
    <property type="entry name" value="Leucine-rich Repeat Variant"/>
    <property type="match status" value="1"/>
</dbReference>
<dbReference type="SUPFAM" id="SSF50978">
    <property type="entry name" value="WD40 repeat-like"/>
    <property type="match status" value="1"/>
</dbReference>
<dbReference type="InterPro" id="IPR036322">
    <property type="entry name" value="WD40_repeat_dom_sf"/>
</dbReference>
<dbReference type="InterPro" id="IPR020472">
    <property type="entry name" value="WD40_PAC1"/>
</dbReference>
<sequence length="817" mass="89025">MPFKLSATLKAHTSDVRAVNSPTNDTILSASRDSTAISWQKSSSSSSFAPETVIRAGARYVNAVAYIAPTPDAPKGYVVTGGQDAIINVFSLSSPKEDPDFSLLGHSENICALDVTPGGTIVSGSWDRTARVWKNFSLAYELKGHELSVWAVLAVDEEQVLTGSADKTIKLWNQHKSISTFRGHQDAVRGLALIPDLGFASCSNDSEIRVWTLGGDLIYSLSGHTSFVYSLSILPSGGIVSGGEDRSVRIWKDGECSQVLVHPAISVWSVSTMPNGDIVSGCSDGIVRVFSEAEERWANLEELKAYDDMVASQALPSQQVGDIKKSDLAGTEALNVPGKKPGDTKMIRNGDIVEVYQWDADSISWQRIGEVVDAVGQGRKQLYQGKEYDYVFDVDIQDGVPPLKLPYNVAENPFAAAQRFLQSNDLPLSYIDQVVNFIEKNTAGIKLGSNEEYVDPFTGASRYRSNSGSVPTTNTGPSTYVDPYTGTSRYSGNSAAPSSAPSAYMDPFTGASRYSGAPVSSPPSAVTSKRIPMAAWNLYKPANVPSMSHKTFEVDGRLRDEISTSSLAMYPQEVASFEDTFAYLTHVTDPKSTNLNTAKPTASNVDAIIQILERWPSAALYPVVDLSRLVAAFCPGAFETPGLKSRFVQALITAGEWSSPWDQPLQKYREINLTLCLKSLANMFQEGTKLNESWVSEVLLTLSQLPYEVLSKAQHTCLATILFNMSCTQLNSPLDAPQRQQFFELTLRILKNERTDSETLYRTLFAVGNYLYTMKSSGNLPESPQVQILVEILPSISQTCGGEARIQDLINEVVGLL</sequence>
<dbReference type="InterPro" id="IPR038122">
    <property type="entry name" value="PFU_sf"/>
</dbReference>
<dbReference type="InterPro" id="IPR011989">
    <property type="entry name" value="ARM-like"/>
</dbReference>
<name>A0A9W9DVA0_9AGAR</name>
<dbReference type="Gene3D" id="3.10.20.870">
    <property type="entry name" value="PFU (PLAA family ubiquitin binding), C-terminal domain"/>
    <property type="match status" value="1"/>
</dbReference>
<dbReference type="AlphaFoldDB" id="A0A9W9DVA0"/>
<dbReference type="Pfam" id="PF00400">
    <property type="entry name" value="WD40"/>
    <property type="match status" value="6"/>
</dbReference>
<dbReference type="PROSITE" id="PS50082">
    <property type="entry name" value="WD_REPEATS_2"/>
    <property type="match status" value="4"/>
</dbReference>
<dbReference type="EMBL" id="JAOTPV010000009">
    <property type="protein sequence ID" value="KAJ4478477.1"/>
    <property type="molecule type" value="Genomic_DNA"/>
</dbReference>
<dbReference type="InterPro" id="IPR015943">
    <property type="entry name" value="WD40/YVTN_repeat-like_dom_sf"/>
</dbReference>
<feature type="repeat" description="WD" evidence="5">
    <location>
        <begin position="103"/>
        <end position="134"/>
    </location>
</feature>
<dbReference type="GO" id="GO:0010992">
    <property type="term" value="P:ubiquitin recycling"/>
    <property type="evidence" value="ECO:0007669"/>
    <property type="project" value="TreeGrafter"/>
</dbReference>
<keyword evidence="4" id="KW-0677">Repeat</keyword>
<dbReference type="GO" id="GO:0005634">
    <property type="term" value="C:nucleus"/>
    <property type="evidence" value="ECO:0007669"/>
    <property type="project" value="TreeGrafter"/>
</dbReference>
<dbReference type="InterPro" id="IPR015155">
    <property type="entry name" value="PFU"/>
</dbReference>
<evidence type="ECO:0000256" key="4">
    <source>
        <dbReference type="ARBA" id="ARBA00022737"/>
    </source>
</evidence>
<feature type="domain" description="PUL" evidence="7">
    <location>
        <begin position="529"/>
        <end position="816"/>
    </location>
</feature>
<evidence type="ECO:0000313" key="9">
    <source>
        <dbReference type="EMBL" id="KAJ4487610.1"/>
    </source>
</evidence>
<comment type="caution">
    <text evidence="9">The sequence shown here is derived from an EMBL/GenBank/DDBJ whole genome shotgun (WGS) entry which is preliminary data.</text>
</comment>
<evidence type="ECO:0000313" key="8">
    <source>
        <dbReference type="EMBL" id="KAJ4478477.1"/>
    </source>
</evidence>
<dbReference type="PROSITE" id="PS50294">
    <property type="entry name" value="WD_REPEATS_REGION"/>
    <property type="match status" value="4"/>
</dbReference>
<dbReference type="EMBL" id="JAOTPV010000002">
    <property type="protein sequence ID" value="KAJ4487610.1"/>
    <property type="molecule type" value="Genomic_DNA"/>
</dbReference>
<protein>
    <submittedName>
        <fullName evidence="9">Phospholipase A-2-activating protein</fullName>
    </submittedName>
</protein>
<dbReference type="FunFam" id="2.130.10.10:FF:000236">
    <property type="entry name" value="Polyubiquitin binding protein (Doa1/Ufd3)"/>
    <property type="match status" value="1"/>
</dbReference>
<dbReference type="Proteomes" id="UP001150266">
    <property type="component" value="Unassembled WGS sequence"/>
</dbReference>
<evidence type="ECO:0000256" key="2">
    <source>
        <dbReference type="ARBA" id="ARBA00022490"/>
    </source>
</evidence>
<evidence type="ECO:0000256" key="1">
    <source>
        <dbReference type="ARBA" id="ARBA00004496"/>
    </source>
</evidence>